<evidence type="ECO:0000313" key="2">
    <source>
        <dbReference type="Proteomes" id="UP000789508"/>
    </source>
</evidence>
<accession>A0A9N8WIU0</accession>
<dbReference type="AlphaFoldDB" id="A0A9N8WIU0"/>
<evidence type="ECO:0000313" key="1">
    <source>
        <dbReference type="EMBL" id="CAG8488663.1"/>
    </source>
</evidence>
<organism evidence="1 2">
    <name type="scientific">Ambispora leptoticha</name>
    <dbReference type="NCBI Taxonomy" id="144679"/>
    <lineage>
        <taxon>Eukaryota</taxon>
        <taxon>Fungi</taxon>
        <taxon>Fungi incertae sedis</taxon>
        <taxon>Mucoromycota</taxon>
        <taxon>Glomeromycotina</taxon>
        <taxon>Glomeromycetes</taxon>
        <taxon>Archaeosporales</taxon>
        <taxon>Ambisporaceae</taxon>
        <taxon>Ambispora</taxon>
    </lineage>
</organism>
<proteinExistence type="predicted"/>
<protein>
    <submittedName>
        <fullName evidence="1">7285_t:CDS:1</fullName>
    </submittedName>
</protein>
<name>A0A9N8WIU0_9GLOM</name>
<dbReference type="Proteomes" id="UP000789508">
    <property type="component" value="Unassembled WGS sequence"/>
</dbReference>
<gene>
    <name evidence="1" type="ORF">ALEPTO_LOCUS2864</name>
</gene>
<keyword evidence="2" id="KW-1185">Reference proteome</keyword>
<reference evidence="1" key="1">
    <citation type="submission" date="2021-06" db="EMBL/GenBank/DDBJ databases">
        <authorList>
            <person name="Kallberg Y."/>
            <person name="Tangrot J."/>
            <person name="Rosling A."/>
        </authorList>
    </citation>
    <scope>NUCLEOTIDE SEQUENCE</scope>
    <source>
        <strain evidence="1">FL130A</strain>
    </source>
</reference>
<sequence length="210" mass="23212">MRKVSLRYSSTTPNIKQRKHHSQIISKYNHNNGIINTHRPLSAPSTFNHIHNKNKVKGRIKLPPPFLLTAKSASLCVTTINTISSPMPSAFTNTEFSAYSKGGSGSSCNGGGSLRVNSIGASPTRQKSSFFDRREINLDGDEEIVEGYFTGLGKKVKSLGKSSTKGLSRSISFGRRKINRSASLKSYNNACRKEASLFDRLEKKLFRKQS</sequence>
<comment type="caution">
    <text evidence="1">The sequence shown here is derived from an EMBL/GenBank/DDBJ whole genome shotgun (WGS) entry which is preliminary data.</text>
</comment>
<dbReference type="EMBL" id="CAJVPS010000474">
    <property type="protein sequence ID" value="CAG8488663.1"/>
    <property type="molecule type" value="Genomic_DNA"/>
</dbReference>